<reference evidence="6 7" key="1">
    <citation type="submission" date="2020-12" db="EMBL/GenBank/DDBJ databases">
        <title>Metabolic potential, ecology and presence of endohyphal bacteria is reflected in genomic diversity of Mucoromycotina.</title>
        <authorList>
            <person name="Muszewska A."/>
            <person name="Okrasinska A."/>
            <person name="Steczkiewicz K."/>
            <person name="Drgas O."/>
            <person name="Orlowska M."/>
            <person name="Perlinska-Lenart U."/>
            <person name="Aleksandrzak-Piekarczyk T."/>
            <person name="Szatraj K."/>
            <person name="Zielenkiewicz U."/>
            <person name="Pilsyk S."/>
            <person name="Malc E."/>
            <person name="Mieczkowski P."/>
            <person name="Kruszewska J.S."/>
            <person name="Biernat P."/>
            <person name="Pawlowska J."/>
        </authorList>
    </citation>
    <scope>NUCLEOTIDE SEQUENCE [LARGE SCALE GENOMIC DNA]</scope>
    <source>
        <strain evidence="6 7">CBS 142.35</strain>
    </source>
</reference>
<feature type="compositionally biased region" description="Polar residues" evidence="4">
    <location>
        <begin position="801"/>
        <end position="817"/>
    </location>
</feature>
<keyword evidence="3" id="KW-0175">Coiled coil</keyword>
<comment type="caution">
    <text evidence="6">The sequence shown here is derived from an EMBL/GenBank/DDBJ whole genome shotgun (WGS) entry which is preliminary data.</text>
</comment>
<feature type="compositionally biased region" description="Low complexity" evidence="4">
    <location>
        <begin position="80"/>
        <end position="101"/>
    </location>
</feature>
<dbReference type="InterPro" id="IPR036964">
    <property type="entry name" value="RASGEF_cat_dom_sf"/>
</dbReference>
<evidence type="ECO:0000256" key="3">
    <source>
        <dbReference type="SAM" id="Coils"/>
    </source>
</evidence>
<dbReference type="InterPro" id="IPR023578">
    <property type="entry name" value="Ras_GEF_dom_sf"/>
</dbReference>
<keyword evidence="1 2" id="KW-0344">Guanine-nucleotide releasing factor</keyword>
<evidence type="ECO:0000256" key="4">
    <source>
        <dbReference type="SAM" id="MobiDB-lite"/>
    </source>
</evidence>
<feature type="coiled-coil region" evidence="3">
    <location>
        <begin position="297"/>
        <end position="324"/>
    </location>
</feature>
<name>A0A8H7SB61_9FUNG</name>
<evidence type="ECO:0000313" key="7">
    <source>
        <dbReference type="Proteomes" id="UP000646827"/>
    </source>
</evidence>
<feature type="compositionally biased region" description="Low complexity" evidence="4">
    <location>
        <begin position="620"/>
        <end position="629"/>
    </location>
</feature>
<feature type="domain" description="Ras-GEF" evidence="5">
    <location>
        <begin position="373"/>
        <end position="628"/>
    </location>
</feature>
<dbReference type="SUPFAM" id="SSF48366">
    <property type="entry name" value="Ras GEF"/>
    <property type="match status" value="1"/>
</dbReference>
<proteinExistence type="predicted"/>
<dbReference type="Gene3D" id="1.10.840.10">
    <property type="entry name" value="Ras guanine-nucleotide exchange factors catalytic domain"/>
    <property type="match status" value="1"/>
</dbReference>
<dbReference type="GO" id="GO:0007265">
    <property type="term" value="P:Ras protein signal transduction"/>
    <property type="evidence" value="ECO:0007669"/>
    <property type="project" value="TreeGrafter"/>
</dbReference>
<feature type="region of interest" description="Disordered" evidence="4">
    <location>
        <begin position="261"/>
        <end position="283"/>
    </location>
</feature>
<evidence type="ECO:0000256" key="2">
    <source>
        <dbReference type="PROSITE-ProRule" id="PRU00168"/>
    </source>
</evidence>
<feature type="compositionally biased region" description="Low complexity" evidence="4">
    <location>
        <begin position="186"/>
        <end position="201"/>
    </location>
</feature>
<protein>
    <recommendedName>
        <fullName evidence="5">Ras-GEF domain-containing protein</fullName>
    </recommendedName>
</protein>
<dbReference type="AlphaFoldDB" id="A0A8H7SB61"/>
<feature type="compositionally biased region" description="Polar residues" evidence="4">
    <location>
        <begin position="264"/>
        <end position="282"/>
    </location>
</feature>
<dbReference type="Pfam" id="PF00617">
    <property type="entry name" value="RasGEF"/>
    <property type="match status" value="1"/>
</dbReference>
<feature type="compositionally biased region" description="Basic and acidic residues" evidence="4">
    <location>
        <begin position="142"/>
        <end position="154"/>
    </location>
</feature>
<feature type="compositionally biased region" description="Polar residues" evidence="4">
    <location>
        <begin position="683"/>
        <end position="715"/>
    </location>
</feature>
<feature type="compositionally biased region" description="Polar residues" evidence="4">
    <location>
        <begin position="857"/>
        <end position="867"/>
    </location>
</feature>
<dbReference type="GO" id="GO:0005886">
    <property type="term" value="C:plasma membrane"/>
    <property type="evidence" value="ECO:0007669"/>
    <property type="project" value="TreeGrafter"/>
</dbReference>
<evidence type="ECO:0000259" key="5">
    <source>
        <dbReference type="PROSITE" id="PS50009"/>
    </source>
</evidence>
<dbReference type="PANTHER" id="PTHR23113">
    <property type="entry name" value="GUANINE NUCLEOTIDE EXCHANGE FACTOR"/>
    <property type="match status" value="1"/>
</dbReference>
<accession>A0A8H7SB61</accession>
<dbReference type="SMART" id="SM00147">
    <property type="entry name" value="RasGEF"/>
    <property type="match status" value="1"/>
</dbReference>
<feature type="region of interest" description="Disordered" evidence="4">
    <location>
        <begin position="619"/>
        <end position="647"/>
    </location>
</feature>
<sequence>MEDVQSSILQASELAEKGQIKDAYMTYLSTTQHSLDSLYEIKFVHSSIVSQPKQYATLISAMRTCLSHIENILETHSPVSPLSRMSPSTTSSDHSTTTGTTMGHNKAPPPPLPPKPSRIQKPSIPPKPSLSKTSRPTSPTKELYDSPHLLHQELDNTVPGSTQHSTSNVDITTSTSTLTRPNSSKHLQPPSLQSHPQSQQSYEQHKSESTSPPPVSRPLSAPQPYNPPTDSLHRPYSEYPTTTNTPPIAVVEEGELDPTHLVPAQTNAGDSLSPPSNTTLNTDHVPFIPAPPLLTTHRVLQARLDELETTVKEYKRKKQQLLNGINNSHDNEEELDRVILQYTGMSAEVKQTLNRVRTLYMSAATVPTVLQFPTHLVAYQITLIESSIFCAIPPIALLEHSARHPHPRIVASTDFFNYLTRVIEHAILLPQEASSRAQHINHWIKVASKCLDLNNYQTLKAIISSLGTPPVQRLRRTWAYIPKKSLTKLEALSELMSESDNYGKYREHMGMVSTSIINGKSVATIRADHYTRPTVPFLGTFIHDITYLIAAIKSSNPRDDPRVIEVLQTMDIFQKGPQYSMNPPNWYVKASQKHHLRPALSSALHKSASGIGRFSGGMFGRSSTASESDNNNDDNESMKDNNVIDEDGVEEQQQMITQYILMRSWVSQNTVDELSMLREPPRQTATRSGYSQHRSTSGSNHHTSSMISNTSSLMRFSTGSVSMGGSGGGMESRGTSVEEQYSPDYGTSRSSSARSSDDQDAASKNASFWPFRRSTDTRPGDPTITANTAVTKAYPSRKSAPISSNLDIVLTSPCNDSNQDEKPHIPPRPPPRKLPPSQPQQDDNSNGEEFKNALAQRLQQQVTARYQ</sequence>
<feature type="compositionally biased region" description="Gly residues" evidence="4">
    <location>
        <begin position="722"/>
        <end position="731"/>
    </location>
</feature>
<dbReference type="EMBL" id="JAEPRB010000028">
    <property type="protein sequence ID" value="KAG2225435.1"/>
    <property type="molecule type" value="Genomic_DNA"/>
</dbReference>
<feature type="region of interest" description="Disordered" evidence="4">
    <location>
        <begin position="77"/>
        <end position="246"/>
    </location>
</feature>
<dbReference type="InterPro" id="IPR008937">
    <property type="entry name" value="Ras-like_GEF"/>
</dbReference>
<dbReference type="Proteomes" id="UP000646827">
    <property type="component" value="Unassembled WGS sequence"/>
</dbReference>
<gene>
    <name evidence="6" type="ORF">INT45_010071</name>
</gene>
<feature type="compositionally biased region" description="Pro residues" evidence="4">
    <location>
        <begin position="826"/>
        <end position="838"/>
    </location>
</feature>
<feature type="compositionally biased region" description="Polar residues" evidence="4">
    <location>
        <begin position="158"/>
        <end position="185"/>
    </location>
</feature>
<evidence type="ECO:0000313" key="6">
    <source>
        <dbReference type="EMBL" id="KAG2225435.1"/>
    </source>
</evidence>
<feature type="region of interest" description="Disordered" evidence="4">
    <location>
        <begin position="676"/>
        <end position="867"/>
    </location>
</feature>
<organism evidence="6 7">
    <name type="scientific">Circinella minor</name>
    <dbReference type="NCBI Taxonomy" id="1195481"/>
    <lineage>
        <taxon>Eukaryota</taxon>
        <taxon>Fungi</taxon>
        <taxon>Fungi incertae sedis</taxon>
        <taxon>Mucoromycota</taxon>
        <taxon>Mucoromycotina</taxon>
        <taxon>Mucoromycetes</taxon>
        <taxon>Mucorales</taxon>
        <taxon>Lichtheimiaceae</taxon>
        <taxon>Circinella</taxon>
    </lineage>
</organism>
<dbReference type="OrthoDB" id="546434at2759"/>
<keyword evidence="7" id="KW-1185">Reference proteome</keyword>
<evidence type="ECO:0000256" key="1">
    <source>
        <dbReference type="ARBA" id="ARBA00022658"/>
    </source>
</evidence>
<feature type="compositionally biased region" description="Pro residues" evidence="4">
    <location>
        <begin position="107"/>
        <end position="116"/>
    </location>
</feature>
<dbReference type="InterPro" id="IPR001895">
    <property type="entry name" value="RASGEF_cat_dom"/>
</dbReference>
<dbReference type="PANTHER" id="PTHR23113:SF368">
    <property type="entry name" value="CELL DIVISION CONTROL PROTEIN 25"/>
    <property type="match status" value="1"/>
</dbReference>
<dbReference type="PROSITE" id="PS50009">
    <property type="entry name" value="RASGEF_CAT"/>
    <property type="match status" value="1"/>
</dbReference>
<dbReference type="GO" id="GO:0005085">
    <property type="term" value="F:guanyl-nucleotide exchange factor activity"/>
    <property type="evidence" value="ECO:0007669"/>
    <property type="project" value="UniProtKB-KW"/>
</dbReference>